<dbReference type="InParanoid" id="A0A482WT15"/>
<dbReference type="PROSITE" id="PS51915">
    <property type="entry name" value="ZAD"/>
    <property type="match status" value="1"/>
</dbReference>
<feature type="region of interest" description="Disordered" evidence="9">
    <location>
        <begin position="95"/>
        <end position="131"/>
    </location>
</feature>
<dbReference type="PANTHER" id="PTHR10032:SF272">
    <property type="entry name" value="OVO-LIKE ZINC FINGER 1A-RELATED"/>
    <property type="match status" value="1"/>
</dbReference>
<dbReference type="InterPro" id="IPR027756">
    <property type="entry name" value="Ovo-like"/>
</dbReference>
<evidence type="ECO:0000256" key="6">
    <source>
        <dbReference type="ARBA" id="ARBA00023242"/>
    </source>
</evidence>
<evidence type="ECO:0000256" key="9">
    <source>
        <dbReference type="SAM" id="MobiDB-lite"/>
    </source>
</evidence>
<dbReference type="PROSITE" id="PS50157">
    <property type="entry name" value="ZINC_FINGER_C2H2_2"/>
    <property type="match status" value="3"/>
</dbReference>
<evidence type="ECO:0000256" key="5">
    <source>
        <dbReference type="ARBA" id="ARBA00022833"/>
    </source>
</evidence>
<evidence type="ECO:0000259" key="11">
    <source>
        <dbReference type="PROSITE" id="PS51915"/>
    </source>
</evidence>
<dbReference type="InterPro" id="IPR012934">
    <property type="entry name" value="Znf_AD"/>
</dbReference>
<dbReference type="OrthoDB" id="6613118at2759"/>
<comment type="subcellular location">
    <subcellularLocation>
        <location evidence="1">Nucleus</location>
    </subcellularLocation>
</comment>
<sequence length="393" mass="44106">MSDTKVCRLCLNETRDVCPMFDDDKDGAATSKTPLSERIMSFARIKILKGDGLPESVCVECMTQVEIAYHFKLLCEKSDTTLRKTLKTKEKPGGMLTVRKDLLETDRQDPEANSDVETEDRERQVSNDSESVDCWEMMNFTPEVIINEEDSRESIEDSNNDFNPYKRTNGKHASDDLASPAAIMDHQLYQLSQVEAILRNHGTEIKVQGQPERRKSTSSIPATTSGLTGHPRLTVNGGHLPNTPLSLTATAILANGSRENGVEDYVPMYGVEAILSNGEAAGNGRSSRRSRDGEKLFKCRLCPKSYSFSSALSRHKAVHNTSLRPHICAVCKKGFAEPDKLERHSRTHIIDRQYRCEHCGRVFKALNTYERHINTICSYRNSKENAMLLGKFV</sequence>
<keyword evidence="4 7" id="KW-0863">Zinc-finger</keyword>
<name>A0A482WT15_LAOST</name>
<comment type="caution">
    <text evidence="12">The sequence shown here is derived from an EMBL/GenBank/DDBJ whole genome shotgun (WGS) entry which is preliminary data.</text>
</comment>
<organism evidence="12 13">
    <name type="scientific">Laodelphax striatellus</name>
    <name type="common">Small brown planthopper</name>
    <name type="synonym">Delphax striatella</name>
    <dbReference type="NCBI Taxonomy" id="195883"/>
    <lineage>
        <taxon>Eukaryota</taxon>
        <taxon>Metazoa</taxon>
        <taxon>Ecdysozoa</taxon>
        <taxon>Arthropoda</taxon>
        <taxon>Hexapoda</taxon>
        <taxon>Insecta</taxon>
        <taxon>Pterygota</taxon>
        <taxon>Neoptera</taxon>
        <taxon>Paraneoptera</taxon>
        <taxon>Hemiptera</taxon>
        <taxon>Auchenorrhyncha</taxon>
        <taxon>Fulgoroidea</taxon>
        <taxon>Delphacidae</taxon>
        <taxon>Criomorphinae</taxon>
        <taxon>Laodelphax</taxon>
    </lineage>
</organism>
<dbReference type="Pfam" id="PF07776">
    <property type="entry name" value="zf-AD"/>
    <property type="match status" value="1"/>
</dbReference>
<dbReference type="Gene3D" id="3.30.160.60">
    <property type="entry name" value="Classic Zinc Finger"/>
    <property type="match status" value="2"/>
</dbReference>
<evidence type="ECO:0000256" key="2">
    <source>
        <dbReference type="ARBA" id="ARBA00022723"/>
    </source>
</evidence>
<dbReference type="Gene3D" id="3.40.1800.20">
    <property type="match status" value="1"/>
</dbReference>
<gene>
    <name evidence="12" type="ORF">LSTR_LSTR013636</name>
</gene>
<keyword evidence="5 8" id="KW-0862">Zinc</keyword>
<feature type="domain" description="C2H2-type" evidence="10">
    <location>
        <begin position="297"/>
        <end position="325"/>
    </location>
</feature>
<feature type="domain" description="ZAD" evidence="11">
    <location>
        <begin position="5"/>
        <end position="85"/>
    </location>
</feature>
<dbReference type="InterPro" id="IPR036236">
    <property type="entry name" value="Znf_C2H2_sf"/>
</dbReference>
<dbReference type="FunFam" id="3.30.160.60:FF:000446">
    <property type="entry name" value="Zinc finger protein"/>
    <property type="match status" value="1"/>
</dbReference>
<dbReference type="SUPFAM" id="SSF57716">
    <property type="entry name" value="Glucocorticoid receptor-like (DNA-binding domain)"/>
    <property type="match status" value="1"/>
</dbReference>
<dbReference type="GO" id="GO:0005634">
    <property type="term" value="C:nucleus"/>
    <property type="evidence" value="ECO:0007669"/>
    <property type="project" value="UniProtKB-SubCell"/>
</dbReference>
<dbReference type="SMART" id="SM00868">
    <property type="entry name" value="zf-AD"/>
    <property type="match status" value="2"/>
</dbReference>
<dbReference type="FunFam" id="3.30.160.60:FF:000100">
    <property type="entry name" value="Zinc finger 45-like"/>
    <property type="match status" value="1"/>
</dbReference>
<dbReference type="STRING" id="195883.A0A482WT15"/>
<feature type="binding site" evidence="8">
    <location>
        <position position="7"/>
    </location>
    <ligand>
        <name>Zn(2+)</name>
        <dbReference type="ChEBI" id="CHEBI:29105"/>
    </ligand>
</feature>
<evidence type="ECO:0000256" key="4">
    <source>
        <dbReference type="ARBA" id="ARBA00022771"/>
    </source>
</evidence>
<feature type="compositionally biased region" description="Acidic residues" evidence="9">
    <location>
        <begin position="150"/>
        <end position="159"/>
    </location>
</feature>
<evidence type="ECO:0000256" key="3">
    <source>
        <dbReference type="ARBA" id="ARBA00022737"/>
    </source>
</evidence>
<feature type="region of interest" description="Disordered" evidence="9">
    <location>
        <begin position="150"/>
        <end position="169"/>
    </location>
</feature>
<feature type="domain" description="C2H2-type" evidence="10">
    <location>
        <begin position="354"/>
        <end position="384"/>
    </location>
</feature>
<keyword evidence="13" id="KW-1185">Reference proteome</keyword>
<accession>A0A482WT15</accession>
<feature type="binding site" evidence="8">
    <location>
        <position position="10"/>
    </location>
    <ligand>
        <name>Zn(2+)</name>
        <dbReference type="ChEBI" id="CHEBI:29105"/>
    </ligand>
</feature>
<feature type="compositionally biased region" description="Basic and acidic residues" evidence="9">
    <location>
        <begin position="95"/>
        <end position="110"/>
    </location>
</feature>
<dbReference type="EMBL" id="QKKF02026944">
    <property type="protein sequence ID" value="RZF36140.1"/>
    <property type="molecule type" value="Genomic_DNA"/>
</dbReference>
<dbReference type="FunCoup" id="A0A482WT15">
    <property type="interactions" value="2"/>
</dbReference>
<keyword evidence="6" id="KW-0539">Nucleus</keyword>
<dbReference type="SUPFAM" id="SSF57667">
    <property type="entry name" value="beta-beta-alpha zinc fingers"/>
    <property type="match status" value="2"/>
</dbReference>
<evidence type="ECO:0000256" key="1">
    <source>
        <dbReference type="ARBA" id="ARBA00004123"/>
    </source>
</evidence>
<evidence type="ECO:0000313" key="13">
    <source>
        <dbReference type="Proteomes" id="UP000291343"/>
    </source>
</evidence>
<dbReference type="GO" id="GO:0000981">
    <property type="term" value="F:DNA-binding transcription factor activity, RNA polymerase II-specific"/>
    <property type="evidence" value="ECO:0007669"/>
    <property type="project" value="TreeGrafter"/>
</dbReference>
<dbReference type="PROSITE" id="PS00028">
    <property type="entry name" value="ZINC_FINGER_C2H2_1"/>
    <property type="match status" value="2"/>
</dbReference>
<dbReference type="GO" id="GO:0009913">
    <property type="term" value="P:epidermal cell differentiation"/>
    <property type="evidence" value="ECO:0007669"/>
    <property type="project" value="TreeGrafter"/>
</dbReference>
<protein>
    <submittedName>
        <fullName evidence="12">Uncharacterized protein</fullName>
    </submittedName>
</protein>
<evidence type="ECO:0000259" key="10">
    <source>
        <dbReference type="PROSITE" id="PS50157"/>
    </source>
</evidence>
<dbReference type="Proteomes" id="UP000291343">
    <property type="component" value="Unassembled WGS sequence"/>
</dbReference>
<proteinExistence type="predicted"/>
<dbReference type="PANTHER" id="PTHR10032">
    <property type="entry name" value="ZINC FINGER PROTEIN WITH KRAB AND SCAN DOMAINS"/>
    <property type="match status" value="1"/>
</dbReference>
<dbReference type="GO" id="GO:0008270">
    <property type="term" value="F:zinc ion binding"/>
    <property type="evidence" value="ECO:0007669"/>
    <property type="project" value="UniProtKB-UniRule"/>
</dbReference>
<feature type="compositionally biased region" description="Polar residues" evidence="9">
    <location>
        <begin position="217"/>
        <end position="227"/>
    </location>
</feature>
<evidence type="ECO:0000256" key="8">
    <source>
        <dbReference type="PROSITE-ProRule" id="PRU01263"/>
    </source>
</evidence>
<evidence type="ECO:0000256" key="7">
    <source>
        <dbReference type="PROSITE-ProRule" id="PRU00042"/>
    </source>
</evidence>
<feature type="binding site" evidence="8">
    <location>
        <position position="61"/>
    </location>
    <ligand>
        <name>Zn(2+)</name>
        <dbReference type="ChEBI" id="CHEBI:29105"/>
    </ligand>
</feature>
<dbReference type="InterPro" id="IPR013087">
    <property type="entry name" value="Znf_C2H2_type"/>
</dbReference>
<feature type="region of interest" description="Disordered" evidence="9">
    <location>
        <begin position="207"/>
        <end position="234"/>
    </location>
</feature>
<dbReference type="SMART" id="SM00355">
    <property type="entry name" value="ZnF_C2H2"/>
    <property type="match status" value="3"/>
</dbReference>
<keyword evidence="2 8" id="KW-0479">Metal-binding</keyword>
<feature type="binding site" evidence="8">
    <location>
        <position position="58"/>
    </location>
    <ligand>
        <name>Zn(2+)</name>
        <dbReference type="ChEBI" id="CHEBI:29105"/>
    </ligand>
</feature>
<dbReference type="GO" id="GO:0000978">
    <property type="term" value="F:RNA polymerase II cis-regulatory region sequence-specific DNA binding"/>
    <property type="evidence" value="ECO:0007669"/>
    <property type="project" value="TreeGrafter"/>
</dbReference>
<reference evidence="12 13" key="1">
    <citation type="journal article" date="2017" name="Gigascience">
        <title>Genome sequence of the small brown planthopper, Laodelphax striatellus.</title>
        <authorList>
            <person name="Zhu J."/>
            <person name="Jiang F."/>
            <person name="Wang X."/>
            <person name="Yang P."/>
            <person name="Bao Y."/>
            <person name="Zhao W."/>
            <person name="Wang W."/>
            <person name="Lu H."/>
            <person name="Wang Q."/>
            <person name="Cui N."/>
            <person name="Li J."/>
            <person name="Chen X."/>
            <person name="Luo L."/>
            <person name="Yu J."/>
            <person name="Kang L."/>
            <person name="Cui F."/>
        </authorList>
    </citation>
    <scope>NUCLEOTIDE SEQUENCE [LARGE SCALE GENOMIC DNA]</scope>
    <source>
        <strain evidence="12">Lst14</strain>
    </source>
</reference>
<keyword evidence="3" id="KW-0677">Repeat</keyword>
<dbReference type="AlphaFoldDB" id="A0A482WT15"/>
<feature type="domain" description="C2H2-type" evidence="10">
    <location>
        <begin position="326"/>
        <end position="353"/>
    </location>
</feature>
<dbReference type="Pfam" id="PF00096">
    <property type="entry name" value="zf-C2H2"/>
    <property type="match status" value="3"/>
</dbReference>
<evidence type="ECO:0000313" key="12">
    <source>
        <dbReference type="EMBL" id="RZF36140.1"/>
    </source>
</evidence>
<dbReference type="SMR" id="A0A482WT15"/>